<dbReference type="PANTHER" id="PTHR46111:SF1">
    <property type="entry name" value="RIBOSOMAL RNA SMALL SUBUNIT METHYLTRANSFERASE I"/>
    <property type="match status" value="1"/>
</dbReference>
<dbReference type="Gene3D" id="3.40.1010.10">
    <property type="entry name" value="Cobalt-precorrin-4 Transmethylase, Domain 1"/>
    <property type="match status" value="1"/>
</dbReference>
<dbReference type="InterPro" id="IPR014776">
    <property type="entry name" value="4pyrrole_Mease_sub2"/>
</dbReference>
<comment type="caution">
    <text evidence="7">The sequence shown here is derived from an EMBL/GenBank/DDBJ whole genome shotgun (WGS) entry which is preliminary data.</text>
</comment>
<dbReference type="InterPro" id="IPR035996">
    <property type="entry name" value="4pyrrol_Methylase_sf"/>
</dbReference>
<dbReference type="Pfam" id="PF00590">
    <property type="entry name" value="TP_methylase"/>
    <property type="match status" value="1"/>
</dbReference>
<dbReference type="AlphaFoldDB" id="A0A9D2GWC3"/>
<keyword evidence="4" id="KW-0808">Transferase</keyword>
<keyword evidence="5" id="KW-0949">S-adenosyl-L-methionine</keyword>
<keyword evidence="2" id="KW-0698">rRNA processing</keyword>
<evidence type="ECO:0000256" key="4">
    <source>
        <dbReference type="ARBA" id="ARBA00022679"/>
    </source>
</evidence>
<dbReference type="EMBL" id="DXAQ01000146">
    <property type="protein sequence ID" value="HIZ90225.1"/>
    <property type="molecule type" value="Genomic_DNA"/>
</dbReference>
<dbReference type="SUPFAM" id="SSF53790">
    <property type="entry name" value="Tetrapyrrole methylase"/>
    <property type="match status" value="1"/>
</dbReference>
<dbReference type="InterPro" id="IPR008189">
    <property type="entry name" value="rRNA_ssu_MeTfrase_I"/>
</dbReference>
<dbReference type="Proteomes" id="UP000824176">
    <property type="component" value="Unassembled WGS sequence"/>
</dbReference>
<feature type="domain" description="Tetrapyrrole methylase" evidence="6">
    <location>
        <begin position="15"/>
        <end position="192"/>
    </location>
</feature>
<gene>
    <name evidence="7" type="ORF">H9804_09780</name>
</gene>
<reference evidence="7" key="1">
    <citation type="journal article" date="2021" name="PeerJ">
        <title>Extensive microbial diversity within the chicken gut microbiome revealed by metagenomics and culture.</title>
        <authorList>
            <person name="Gilroy R."/>
            <person name="Ravi A."/>
            <person name="Getino M."/>
            <person name="Pursley I."/>
            <person name="Horton D.L."/>
            <person name="Alikhan N.F."/>
            <person name="Baker D."/>
            <person name="Gharbi K."/>
            <person name="Hall N."/>
            <person name="Watson M."/>
            <person name="Adriaenssens E.M."/>
            <person name="Foster-Nyarko E."/>
            <person name="Jarju S."/>
            <person name="Secka A."/>
            <person name="Antonio M."/>
            <person name="Oren A."/>
            <person name="Chaudhuri R.R."/>
            <person name="La Ragione R."/>
            <person name="Hildebrand F."/>
            <person name="Pallen M.J."/>
        </authorList>
    </citation>
    <scope>NUCLEOTIDE SEQUENCE</scope>
    <source>
        <strain evidence="7">ChiW4-1371</strain>
    </source>
</reference>
<name>A0A9D2GWC3_9BACT</name>
<evidence type="ECO:0000256" key="5">
    <source>
        <dbReference type="ARBA" id="ARBA00022691"/>
    </source>
</evidence>
<evidence type="ECO:0000256" key="2">
    <source>
        <dbReference type="ARBA" id="ARBA00022552"/>
    </source>
</evidence>
<keyword evidence="1" id="KW-0963">Cytoplasm</keyword>
<dbReference type="GO" id="GO:0008168">
    <property type="term" value="F:methyltransferase activity"/>
    <property type="evidence" value="ECO:0007669"/>
    <property type="project" value="UniProtKB-KW"/>
</dbReference>
<protein>
    <recommendedName>
        <fullName evidence="6">Tetrapyrrole methylase domain-containing protein</fullName>
    </recommendedName>
</protein>
<dbReference type="PANTHER" id="PTHR46111">
    <property type="entry name" value="RIBOSOMAL RNA SMALL SUBUNIT METHYLTRANSFERASE I"/>
    <property type="match status" value="1"/>
</dbReference>
<dbReference type="InterPro" id="IPR000878">
    <property type="entry name" value="4pyrrol_Mease"/>
</dbReference>
<evidence type="ECO:0000256" key="1">
    <source>
        <dbReference type="ARBA" id="ARBA00022490"/>
    </source>
</evidence>
<evidence type="ECO:0000259" key="6">
    <source>
        <dbReference type="Pfam" id="PF00590"/>
    </source>
</evidence>
<dbReference type="InterPro" id="IPR014777">
    <property type="entry name" value="4pyrrole_Mease_sub1"/>
</dbReference>
<keyword evidence="3" id="KW-0489">Methyltransferase</keyword>
<dbReference type="Gene3D" id="3.30.950.10">
    <property type="entry name" value="Methyltransferase, Cobalt-precorrin-4 Transmethylase, Domain 2"/>
    <property type="match status" value="1"/>
</dbReference>
<evidence type="ECO:0000313" key="7">
    <source>
        <dbReference type="EMBL" id="HIZ90225.1"/>
    </source>
</evidence>
<accession>A0A9D2GWC3</accession>
<reference evidence="7" key="2">
    <citation type="submission" date="2021-04" db="EMBL/GenBank/DDBJ databases">
        <authorList>
            <person name="Gilroy R."/>
        </authorList>
    </citation>
    <scope>NUCLEOTIDE SEQUENCE</scope>
    <source>
        <strain evidence="7">ChiW4-1371</strain>
    </source>
</reference>
<proteinExistence type="predicted"/>
<evidence type="ECO:0000256" key="3">
    <source>
        <dbReference type="ARBA" id="ARBA00022603"/>
    </source>
</evidence>
<dbReference type="GO" id="GO:0032259">
    <property type="term" value="P:methylation"/>
    <property type="evidence" value="ECO:0007669"/>
    <property type="project" value="UniProtKB-KW"/>
</dbReference>
<evidence type="ECO:0000313" key="8">
    <source>
        <dbReference type="Proteomes" id="UP000824176"/>
    </source>
</evidence>
<organism evidence="7 8">
    <name type="scientific">Candidatus Mucispirillum faecigallinarum</name>
    <dbReference type="NCBI Taxonomy" id="2838699"/>
    <lineage>
        <taxon>Bacteria</taxon>
        <taxon>Pseudomonadati</taxon>
        <taxon>Deferribacterota</taxon>
        <taxon>Deferribacteres</taxon>
        <taxon>Deferribacterales</taxon>
        <taxon>Mucispirillaceae</taxon>
        <taxon>Mucispirillum</taxon>
    </lineage>
</organism>
<dbReference type="GO" id="GO:0006364">
    <property type="term" value="P:rRNA processing"/>
    <property type="evidence" value="ECO:0007669"/>
    <property type="project" value="UniProtKB-KW"/>
</dbReference>
<sequence length="226" mass="24995">MPVLYVAGVSISDNIKDTPEKTLNIISKCSVAVGEERSVALKLLSAAKSSAELYLINEHTGDNERIEILKAVESAEYSVFFSDAGTPCISDPDYKFIGMCRDRGIIIKSLPGASSITSAVSVSGINAKTFFFAGFPPRESGKRRQFFENIEKSKVTTVFMERPYSLTGTLKDMLFFKRKVSISLNLGCHDEVTYYDYPDKLLERLEGVKAPFVIVAGGKIEKNHKK</sequence>